<dbReference type="InterPro" id="IPR029479">
    <property type="entry name" value="Nitroreductase"/>
</dbReference>
<reference evidence="6 7" key="1">
    <citation type="submission" date="2013-12" db="EMBL/GenBank/DDBJ databases">
        <authorList>
            <person name="Zelazny A."/>
            <person name="Olivier K."/>
            <person name="Holland S."/>
            <person name="Lenaerts A."/>
            <person name="Ordway D."/>
            <person name="DeGroote M.A."/>
            <person name="Parker T."/>
            <person name="Sizemore C."/>
            <person name="Tallon L.J."/>
            <person name="Sadzewicz L.K."/>
            <person name="Sengamalay N."/>
            <person name="Fraser C.M."/>
            <person name="Hine E."/>
            <person name="Shefchek K.A."/>
            <person name="Das S.P."/>
            <person name="Tettelin H."/>
        </authorList>
    </citation>
    <scope>NUCLEOTIDE SEQUENCE [LARGE SCALE GENOMIC DNA]</scope>
    <source>
        <strain evidence="6 7">1956</strain>
    </source>
</reference>
<accession>X8CIH3</accession>
<dbReference type="Gene3D" id="3.40.109.10">
    <property type="entry name" value="NADH Oxidase"/>
    <property type="match status" value="1"/>
</dbReference>
<dbReference type="InterPro" id="IPR000415">
    <property type="entry name" value="Nitroreductase-like"/>
</dbReference>
<dbReference type="PATRIC" id="fig|1299331.3.peg.4230"/>
<dbReference type="PANTHER" id="PTHR23026">
    <property type="entry name" value="NADPH NITROREDUCTASE"/>
    <property type="match status" value="1"/>
</dbReference>
<evidence type="ECO:0000256" key="1">
    <source>
        <dbReference type="ARBA" id="ARBA00022630"/>
    </source>
</evidence>
<feature type="compositionally biased region" description="Basic residues" evidence="4">
    <location>
        <begin position="211"/>
        <end position="228"/>
    </location>
</feature>
<feature type="compositionally biased region" description="Basic residues" evidence="4">
    <location>
        <begin position="246"/>
        <end position="255"/>
    </location>
</feature>
<dbReference type="EMBL" id="JAOG01000002">
    <property type="protein sequence ID" value="EUA56177.1"/>
    <property type="molecule type" value="Genomic_DNA"/>
</dbReference>
<dbReference type="GO" id="GO:0016491">
    <property type="term" value="F:oxidoreductase activity"/>
    <property type="evidence" value="ECO:0007669"/>
    <property type="project" value="UniProtKB-KW"/>
</dbReference>
<dbReference type="Proteomes" id="UP000020825">
    <property type="component" value="Unassembled WGS sequence"/>
</dbReference>
<evidence type="ECO:0000256" key="3">
    <source>
        <dbReference type="ARBA" id="ARBA00023002"/>
    </source>
</evidence>
<proteinExistence type="predicted"/>
<feature type="domain" description="Nitroreductase" evidence="5">
    <location>
        <begin position="10"/>
        <end position="170"/>
    </location>
</feature>
<protein>
    <submittedName>
        <fullName evidence="6">Nitroreductase family protein</fullName>
    </submittedName>
</protein>
<dbReference type="AlphaFoldDB" id="X8CIH3"/>
<comment type="caution">
    <text evidence="6">The sequence shown here is derived from an EMBL/GenBank/DDBJ whole genome shotgun (WGS) entry which is preliminary data.</text>
</comment>
<feature type="region of interest" description="Disordered" evidence="4">
    <location>
        <begin position="207"/>
        <end position="259"/>
    </location>
</feature>
<evidence type="ECO:0000256" key="2">
    <source>
        <dbReference type="ARBA" id="ARBA00022643"/>
    </source>
</evidence>
<gene>
    <name evidence="6" type="ORF">I550_4336</name>
</gene>
<dbReference type="InterPro" id="IPR050627">
    <property type="entry name" value="Nitroreductase/BluB"/>
</dbReference>
<evidence type="ECO:0000313" key="6">
    <source>
        <dbReference type="EMBL" id="EUA56177.1"/>
    </source>
</evidence>
<dbReference type="Pfam" id="PF00881">
    <property type="entry name" value="Nitroreductase"/>
    <property type="match status" value="1"/>
</dbReference>
<name>X8CIH3_MYCIT</name>
<sequence length="290" mass="32006">MDIHEALYTTRMMRRLRPDPVPLDTQARILDAAIRAPNGANTQRWHFVAVDDPALIGEFAQLFRRARAIEYEKFGAGTGPMVAPAPGADAAAHAETMRRIRGSGDYLADHFEEIPLLLFVFAIDDLGGANIFPAIWSVLLAARAEGVGGVMTMVLRNFEDRVNELLGVPSRRAGRCRPCWPSATRGANGVSRPIGIPCTRFHPGTAGTRRSVSKCRNRFGRRRTRRACPRQDESAVRANAASGKSRGTRTSHRRMRSPDGRVKLSTWVATSSWSPVHRAGSAASARKRWR</sequence>
<evidence type="ECO:0000256" key="4">
    <source>
        <dbReference type="SAM" id="MobiDB-lite"/>
    </source>
</evidence>
<dbReference type="PANTHER" id="PTHR23026:SF90">
    <property type="entry name" value="IODOTYROSINE DEIODINASE 1"/>
    <property type="match status" value="1"/>
</dbReference>
<evidence type="ECO:0000259" key="5">
    <source>
        <dbReference type="Pfam" id="PF00881"/>
    </source>
</evidence>
<dbReference type="CDD" id="cd02062">
    <property type="entry name" value="Nitro_FMN_reductase"/>
    <property type="match status" value="1"/>
</dbReference>
<keyword evidence="1" id="KW-0285">Flavoprotein</keyword>
<keyword evidence="3" id="KW-0560">Oxidoreductase</keyword>
<dbReference type="SUPFAM" id="SSF55469">
    <property type="entry name" value="FMN-dependent nitroreductase-like"/>
    <property type="match status" value="1"/>
</dbReference>
<evidence type="ECO:0000313" key="7">
    <source>
        <dbReference type="Proteomes" id="UP000020825"/>
    </source>
</evidence>
<keyword evidence="2" id="KW-0288">FMN</keyword>
<organism evidence="6 7">
    <name type="scientific">Mycobacterium intracellulare 1956</name>
    <dbReference type="NCBI Taxonomy" id="1299331"/>
    <lineage>
        <taxon>Bacteria</taxon>
        <taxon>Bacillati</taxon>
        <taxon>Actinomycetota</taxon>
        <taxon>Actinomycetes</taxon>
        <taxon>Mycobacteriales</taxon>
        <taxon>Mycobacteriaceae</taxon>
        <taxon>Mycobacterium</taxon>
        <taxon>Mycobacterium avium complex (MAC)</taxon>
    </lineage>
</organism>